<dbReference type="PANTHER" id="PTHR45458:SF1">
    <property type="entry name" value="SHORT CHAIN DEHYDROGENASE"/>
    <property type="match status" value="1"/>
</dbReference>
<accession>A0A3L7DZM5</accession>
<gene>
    <name evidence="4" type="ORF">DWB85_12725</name>
</gene>
<evidence type="ECO:0000313" key="5">
    <source>
        <dbReference type="Proteomes" id="UP000265509"/>
    </source>
</evidence>
<dbReference type="Gene3D" id="3.40.50.720">
    <property type="entry name" value="NAD(P)-binding Rossmann-like Domain"/>
    <property type="match status" value="1"/>
</dbReference>
<evidence type="ECO:0000259" key="3">
    <source>
        <dbReference type="SMART" id="SM00822"/>
    </source>
</evidence>
<dbReference type="PANTHER" id="PTHR45458">
    <property type="entry name" value="SHORT-CHAIN DEHYDROGENASE/REDUCTASE SDR"/>
    <property type="match status" value="1"/>
</dbReference>
<dbReference type="PRINTS" id="PR00081">
    <property type="entry name" value="GDHRDH"/>
</dbReference>
<keyword evidence="5" id="KW-1185">Reference proteome</keyword>
<dbReference type="CDD" id="cd05325">
    <property type="entry name" value="carb_red_sniffer_like_SDR_c"/>
    <property type="match status" value="1"/>
</dbReference>
<dbReference type="InterPro" id="IPR052184">
    <property type="entry name" value="SDR_enzymes"/>
</dbReference>
<evidence type="ECO:0000256" key="1">
    <source>
        <dbReference type="ARBA" id="ARBA00006484"/>
    </source>
</evidence>
<sequence>MTVLVTGANRGIGLELARQLTEQGHQVIGTARKPAEASELKALGAKVMQLDVTDPESVAALAADMDDQPIDLLINNAGTGGQAPGSFEDTDFERVKLTFEVNSLGPMRVTQALLPNVLASVGKTVVHISSIMGSIASNQGGYYGYRASKAALNMFNSSLALELADRGVTAVVLHPGWVQTRMGGSGADISVDVSVAGLLKVISSLGPGQSGRFYDYQGRELPW</sequence>
<proteinExistence type="inferred from homology"/>
<dbReference type="SUPFAM" id="SSF51735">
    <property type="entry name" value="NAD(P)-binding Rossmann-fold domains"/>
    <property type="match status" value="1"/>
</dbReference>
<dbReference type="EMBL" id="QRAN01000013">
    <property type="protein sequence ID" value="RLQ21441.1"/>
    <property type="molecule type" value="Genomic_DNA"/>
</dbReference>
<dbReference type="Pfam" id="PF00106">
    <property type="entry name" value="adh_short"/>
    <property type="match status" value="1"/>
</dbReference>
<protein>
    <submittedName>
        <fullName evidence="4">SDR family NAD(P)-dependent oxidoreductase</fullName>
    </submittedName>
</protein>
<dbReference type="AlphaFoldDB" id="A0A3L7DZM5"/>
<evidence type="ECO:0000256" key="2">
    <source>
        <dbReference type="RuleBase" id="RU000363"/>
    </source>
</evidence>
<dbReference type="SMART" id="SM00822">
    <property type="entry name" value="PKS_KR"/>
    <property type="match status" value="1"/>
</dbReference>
<dbReference type="GO" id="GO:0016616">
    <property type="term" value="F:oxidoreductase activity, acting on the CH-OH group of donors, NAD or NADP as acceptor"/>
    <property type="evidence" value="ECO:0007669"/>
    <property type="project" value="TreeGrafter"/>
</dbReference>
<organism evidence="4 5">
    <name type="scientific">Seongchinamella sediminis</name>
    <dbReference type="NCBI Taxonomy" id="2283635"/>
    <lineage>
        <taxon>Bacteria</taxon>
        <taxon>Pseudomonadati</taxon>
        <taxon>Pseudomonadota</taxon>
        <taxon>Gammaproteobacteria</taxon>
        <taxon>Cellvibrionales</taxon>
        <taxon>Halieaceae</taxon>
        <taxon>Seongchinamella</taxon>
    </lineage>
</organism>
<dbReference type="OrthoDB" id="5786478at2"/>
<reference evidence="4 5" key="1">
    <citation type="submission" date="2018-07" db="EMBL/GenBank/DDBJ databases">
        <title>Halioglobus sp. genome submission.</title>
        <authorList>
            <person name="Ye M.-Q."/>
            <person name="Du Z.-J."/>
        </authorList>
    </citation>
    <scope>NUCLEOTIDE SEQUENCE [LARGE SCALE GENOMIC DNA]</scope>
    <source>
        <strain evidence="4 5">U0301</strain>
    </source>
</reference>
<comment type="similarity">
    <text evidence="1 2">Belongs to the short-chain dehydrogenases/reductases (SDR) family.</text>
</comment>
<dbReference type="InterPro" id="IPR002347">
    <property type="entry name" value="SDR_fam"/>
</dbReference>
<dbReference type="InterPro" id="IPR057326">
    <property type="entry name" value="KR_dom"/>
</dbReference>
<dbReference type="RefSeq" id="WP_117955350.1">
    <property type="nucleotide sequence ID" value="NZ_QRAN01000013.1"/>
</dbReference>
<comment type="caution">
    <text evidence="4">The sequence shown here is derived from an EMBL/GenBank/DDBJ whole genome shotgun (WGS) entry which is preliminary data.</text>
</comment>
<evidence type="ECO:0000313" key="4">
    <source>
        <dbReference type="EMBL" id="RLQ21441.1"/>
    </source>
</evidence>
<feature type="domain" description="Ketoreductase" evidence="3">
    <location>
        <begin position="1"/>
        <end position="180"/>
    </location>
</feature>
<dbReference type="PRINTS" id="PR00080">
    <property type="entry name" value="SDRFAMILY"/>
</dbReference>
<name>A0A3L7DZM5_9GAMM</name>
<dbReference type="Proteomes" id="UP000265509">
    <property type="component" value="Unassembled WGS sequence"/>
</dbReference>
<dbReference type="InterPro" id="IPR036291">
    <property type="entry name" value="NAD(P)-bd_dom_sf"/>
</dbReference>